<comment type="caution">
    <text evidence="2">The sequence shown here is derived from an EMBL/GenBank/DDBJ whole genome shotgun (WGS) entry which is preliminary data.</text>
</comment>
<sequence>MAAAANVIPLGLLHMRPFQFWLRSVGFHPHRHPLDAIRVMRHGLRTLLMWIRPRFMALGPTLGVCHHCRTLSMDASLLGWGAVLDGHPAQGLWEGPQLSWHINCLEMRAVFLALKLSPKPQGLPCAGLINREADFVLRQVLRPGEWRVYPQVVESIWRIYGQVEVDLFASEESTVILPLSSSPSGCRPGRGCVCMPFPSAPTSPSQNTPQRGLPPSSGSPLARSSLVHGPCLPPRQHSLGDLLSQARVVILHPRPEMWKLWVWPLMGTST</sequence>
<dbReference type="AlphaFoldDB" id="A0AAE0Q6Q3"/>
<dbReference type="EMBL" id="JAUCMX010000021">
    <property type="protein sequence ID" value="KAK3514579.1"/>
    <property type="molecule type" value="Genomic_DNA"/>
</dbReference>
<feature type="region of interest" description="Disordered" evidence="1">
    <location>
        <begin position="200"/>
        <end position="225"/>
    </location>
</feature>
<evidence type="ECO:0000313" key="2">
    <source>
        <dbReference type="EMBL" id="KAK3514579.1"/>
    </source>
</evidence>
<name>A0AAE0Q6Q3_9TELE</name>
<protein>
    <submittedName>
        <fullName evidence="2">Uncharacterized protein</fullName>
    </submittedName>
</protein>
<reference evidence="2" key="1">
    <citation type="submission" date="2023-06" db="EMBL/GenBank/DDBJ databases">
        <title>Male Hemibagrus guttatus genome.</title>
        <authorList>
            <person name="Bian C."/>
        </authorList>
    </citation>
    <scope>NUCLEOTIDE SEQUENCE</scope>
    <source>
        <strain evidence="2">Male_cb2023</strain>
        <tissue evidence="2">Muscle</tissue>
    </source>
</reference>
<evidence type="ECO:0000256" key="1">
    <source>
        <dbReference type="SAM" id="MobiDB-lite"/>
    </source>
</evidence>
<dbReference type="Proteomes" id="UP001274896">
    <property type="component" value="Unassembled WGS sequence"/>
</dbReference>
<accession>A0AAE0Q6Q3</accession>
<gene>
    <name evidence="2" type="ORF">QTP70_021632</name>
</gene>
<feature type="compositionally biased region" description="Polar residues" evidence="1">
    <location>
        <begin position="200"/>
        <end position="210"/>
    </location>
</feature>
<organism evidence="2 3">
    <name type="scientific">Hemibagrus guttatus</name>
    <dbReference type="NCBI Taxonomy" id="175788"/>
    <lineage>
        <taxon>Eukaryota</taxon>
        <taxon>Metazoa</taxon>
        <taxon>Chordata</taxon>
        <taxon>Craniata</taxon>
        <taxon>Vertebrata</taxon>
        <taxon>Euteleostomi</taxon>
        <taxon>Actinopterygii</taxon>
        <taxon>Neopterygii</taxon>
        <taxon>Teleostei</taxon>
        <taxon>Ostariophysi</taxon>
        <taxon>Siluriformes</taxon>
        <taxon>Bagridae</taxon>
        <taxon>Hemibagrus</taxon>
    </lineage>
</organism>
<keyword evidence="3" id="KW-1185">Reference proteome</keyword>
<proteinExistence type="predicted"/>
<evidence type="ECO:0000313" key="3">
    <source>
        <dbReference type="Proteomes" id="UP001274896"/>
    </source>
</evidence>